<reference evidence="1 2" key="1">
    <citation type="submission" date="2014-03" db="EMBL/GenBank/DDBJ databases">
        <title>Whole genome sequence of Novosphingobium resinovorum KF1.</title>
        <authorList>
            <person name="Gan H.M."/>
            <person name="Gan H.Y."/>
            <person name="Chew T.H."/>
            <person name="Savka M.A."/>
        </authorList>
    </citation>
    <scope>NUCLEOTIDE SEQUENCE [LARGE SCALE GENOMIC DNA]</scope>
    <source>
        <strain evidence="1 2">KF1</strain>
    </source>
</reference>
<dbReference type="Pfam" id="PF12244">
    <property type="entry name" value="DUF3606"/>
    <property type="match status" value="1"/>
</dbReference>
<evidence type="ECO:0008006" key="3">
    <source>
        <dbReference type="Google" id="ProtNLM"/>
    </source>
</evidence>
<dbReference type="PATRIC" id="fig|158500.4.peg.4121"/>
<name>A0A031JRI3_9SPHN</name>
<dbReference type="AlphaFoldDB" id="A0A031JRI3"/>
<dbReference type="Proteomes" id="UP000024329">
    <property type="component" value="Unassembled WGS sequence"/>
</dbReference>
<dbReference type="RefSeq" id="WP_081799133.1">
    <property type="nucleotide sequence ID" value="NZ_CP017076.1"/>
</dbReference>
<organism evidence="1 2">
    <name type="scientific">Novosphingobium resinovorum</name>
    <dbReference type="NCBI Taxonomy" id="158500"/>
    <lineage>
        <taxon>Bacteria</taxon>
        <taxon>Pseudomonadati</taxon>
        <taxon>Pseudomonadota</taxon>
        <taxon>Alphaproteobacteria</taxon>
        <taxon>Sphingomonadales</taxon>
        <taxon>Sphingomonadaceae</taxon>
        <taxon>Novosphingobium</taxon>
    </lineage>
</organism>
<dbReference type="InterPro" id="IPR022037">
    <property type="entry name" value="DUF3606"/>
</dbReference>
<dbReference type="OrthoDB" id="8087200at2"/>
<protein>
    <recommendedName>
        <fullName evidence="3">DUF3606 domain-containing protein</fullName>
    </recommendedName>
</protein>
<dbReference type="EMBL" id="JFYZ01000026">
    <property type="protein sequence ID" value="EZP79388.1"/>
    <property type="molecule type" value="Genomic_DNA"/>
</dbReference>
<comment type="caution">
    <text evidence="1">The sequence shown here is derived from an EMBL/GenBank/DDBJ whole genome shotgun (WGS) entry which is preliminary data.</text>
</comment>
<dbReference type="eggNOG" id="ENOG5033DIB">
    <property type="taxonomic scope" value="Bacteria"/>
</dbReference>
<evidence type="ECO:0000313" key="1">
    <source>
        <dbReference type="EMBL" id="EZP79388.1"/>
    </source>
</evidence>
<gene>
    <name evidence="1" type="ORF">BV97_04055</name>
</gene>
<proteinExistence type="predicted"/>
<accession>A0A031JRI3</accession>
<sequence length="62" mass="6872">MADDKSQRGGADRRTVAGGEGYEVDYFARKHGLTVEQAQDLIDRFGNDRATLDAEAQKLTKE</sequence>
<evidence type="ECO:0000313" key="2">
    <source>
        <dbReference type="Proteomes" id="UP000024329"/>
    </source>
</evidence>